<reference evidence="13" key="1">
    <citation type="journal article" date="2020" name="Microbiol. Resour. Announc.">
        <title>Draft Genome Sequences of Thiorhodococcus mannitoliphagus and Thiorhodococcus minor, Purple Sulfur Photosynthetic Bacteria in the Gammaproteobacterial Family Chromatiaceae.</title>
        <authorList>
            <person name="Aviles F.A."/>
            <person name="Meyer T.E."/>
            <person name="Kyndt J.A."/>
        </authorList>
    </citation>
    <scope>NUCLEOTIDE SEQUENCE [LARGE SCALE GENOMIC DNA]</scope>
    <source>
        <strain evidence="13">DSM 18266</strain>
    </source>
</reference>
<evidence type="ECO:0000256" key="7">
    <source>
        <dbReference type="ARBA" id="ARBA00022692"/>
    </source>
</evidence>
<sequence length="301" mass="31420">MSDIDSTSRLEGAFALPQLDYQALEPRALKSGFLTSLTWIAALLASIPLFSVIYMLLAQGGTRLFGADVVEVLTGLPPAGFEIGGGIGPAILGTLVMVGIASAISVPFGILAAVYLGVLDPTSKIATTSRFLAKVLTGFPSILAGVFVYAVVVIHWGYSALAGGVALAVLMLPTLVLAAEEAMAQVPQKMKDAAYGMGCTQTEVIWKVVLPTGLPGILTGVMLAVAGAAGESAPLLFTALFSNYYISELAEPTASLSILIYNFSGMPFENQIELAWTASLVLVLIVLLFNILARLVGRPKV</sequence>
<evidence type="ECO:0000256" key="8">
    <source>
        <dbReference type="ARBA" id="ARBA00022989"/>
    </source>
</evidence>
<keyword evidence="5 10" id="KW-1003">Cell membrane</keyword>
<dbReference type="SUPFAM" id="SSF161098">
    <property type="entry name" value="MetI-like"/>
    <property type="match status" value="1"/>
</dbReference>
<evidence type="ECO:0000256" key="4">
    <source>
        <dbReference type="ARBA" id="ARBA00022448"/>
    </source>
</evidence>
<feature type="transmembrane region" description="Helical" evidence="10">
    <location>
        <begin position="204"/>
        <end position="229"/>
    </location>
</feature>
<proteinExistence type="inferred from homology"/>
<dbReference type="PANTHER" id="PTHR42922:SF1">
    <property type="entry name" value="PHOSPHATE TRANSPORT SYSTEM PERMEASE PROTEIN PSTA"/>
    <property type="match status" value="1"/>
</dbReference>
<feature type="transmembrane region" description="Helical" evidence="10">
    <location>
        <begin position="90"/>
        <end position="119"/>
    </location>
</feature>
<feature type="transmembrane region" description="Helical" evidence="10">
    <location>
        <begin position="274"/>
        <end position="296"/>
    </location>
</feature>
<keyword evidence="7 10" id="KW-0812">Transmembrane</keyword>
<feature type="transmembrane region" description="Helical" evidence="10">
    <location>
        <begin position="37"/>
        <end position="57"/>
    </location>
</feature>
<dbReference type="Gene3D" id="1.10.3720.10">
    <property type="entry name" value="MetI-like"/>
    <property type="match status" value="1"/>
</dbReference>
<evidence type="ECO:0000259" key="11">
    <source>
        <dbReference type="PROSITE" id="PS50928"/>
    </source>
</evidence>
<evidence type="ECO:0000256" key="2">
    <source>
        <dbReference type="ARBA" id="ARBA00007069"/>
    </source>
</evidence>
<evidence type="ECO:0000313" key="13">
    <source>
        <dbReference type="Proteomes" id="UP000471640"/>
    </source>
</evidence>
<evidence type="ECO:0000256" key="5">
    <source>
        <dbReference type="ARBA" id="ARBA00022475"/>
    </source>
</evidence>
<accession>A0A6P1DPU8</accession>
<keyword evidence="4" id="KW-0813">Transport</keyword>
<dbReference type="InterPro" id="IPR035906">
    <property type="entry name" value="MetI-like_sf"/>
</dbReference>
<evidence type="ECO:0000256" key="3">
    <source>
        <dbReference type="ARBA" id="ARBA00016864"/>
    </source>
</evidence>
<dbReference type="EMBL" id="JAAIJR010000003">
    <property type="protein sequence ID" value="NEX18941.1"/>
    <property type="molecule type" value="Genomic_DNA"/>
</dbReference>
<dbReference type="AlphaFoldDB" id="A0A6P1DPU8"/>
<dbReference type="InterPro" id="IPR000515">
    <property type="entry name" value="MetI-like"/>
</dbReference>
<dbReference type="GO" id="GO:0005886">
    <property type="term" value="C:plasma membrane"/>
    <property type="evidence" value="ECO:0007669"/>
    <property type="project" value="UniProtKB-SubCell"/>
</dbReference>
<evidence type="ECO:0000256" key="10">
    <source>
        <dbReference type="RuleBase" id="RU363043"/>
    </source>
</evidence>
<protein>
    <recommendedName>
        <fullName evidence="3 10">Phosphate transport system permease protein PstA</fullName>
    </recommendedName>
</protein>
<dbReference type="RefSeq" id="WP_164651826.1">
    <property type="nucleotide sequence ID" value="NZ_JAAIJR010000003.1"/>
</dbReference>
<dbReference type="PANTHER" id="PTHR42922">
    <property type="entry name" value="PHOSPHATE TRANSPORT SYSTEM PERMEASE PROTEIN PSTA"/>
    <property type="match status" value="1"/>
</dbReference>
<dbReference type="InterPro" id="IPR005672">
    <property type="entry name" value="Phosphate_PstA"/>
</dbReference>
<keyword evidence="8 10" id="KW-1133">Transmembrane helix</keyword>
<feature type="domain" description="ABC transmembrane type-1" evidence="11">
    <location>
        <begin position="91"/>
        <end position="293"/>
    </location>
</feature>
<dbReference type="PROSITE" id="PS50928">
    <property type="entry name" value="ABC_TM1"/>
    <property type="match status" value="1"/>
</dbReference>
<organism evidence="12 13">
    <name type="scientific">Thiorhodococcus mannitoliphagus</name>
    <dbReference type="NCBI Taxonomy" id="329406"/>
    <lineage>
        <taxon>Bacteria</taxon>
        <taxon>Pseudomonadati</taxon>
        <taxon>Pseudomonadota</taxon>
        <taxon>Gammaproteobacteria</taxon>
        <taxon>Chromatiales</taxon>
        <taxon>Chromatiaceae</taxon>
        <taxon>Thiorhodococcus</taxon>
    </lineage>
</organism>
<evidence type="ECO:0000256" key="9">
    <source>
        <dbReference type="ARBA" id="ARBA00023136"/>
    </source>
</evidence>
<feature type="transmembrane region" description="Helical" evidence="10">
    <location>
        <begin position="131"/>
        <end position="154"/>
    </location>
</feature>
<comment type="subcellular location">
    <subcellularLocation>
        <location evidence="10">Cell inner membrane</location>
        <topology evidence="10">Multi-pass membrane protein</topology>
    </subcellularLocation>
    <subcellularLocation>
        <location evidence="1">Cell membrane</location>
        <topology evidence="1">Multi-pass membrane protein</topology>
    </subcellularLocation>
</comment>
<comment type="caution">
    <text evidence="12">The sequence shown here is derived from an EMBL/GenBank/DDBJ whole genome shotgun (WGS) entry which is preliminary data.</text>
</comment>
<reference evidence="12 13" key="2">
    <citation type="submission" date="2020-02" db="EMBL/GenBank/DDBJ databases">
        <title>Genome sequences of Thiorhodococcus mannitoliphagus and Thiorhodococcus minor, purple sulfur photosynthetic bacteria in the gammaproteobacterial family, Chromatiaceae.</title>
        <authorList>
            <person name="Aviles F.A."/>
            <person name="Meyer T.E."/>
            <person name="Kyndt J.A."/>
        </authorList>
    </citation>
    <scope>NUCLEOTIDE SEQUENCE [LARGE SCALE GENOMIC DNA]</scope>
    <source>
        <strain evidence="12 13">DSM 18266</strain>
    </source>
</reference>
<dbReference type="Proteomes" id="UP000471640">
    <property type="component" value="Unassembled WGS sequence"/>
</dbReference>
<dbReference type="GO" id="GO:0035435">
    <property type="term" value="P:phosphate ion transmembrane transport"/>
    <property type="evidence" value="ECO:0007669"/>
    <property type="project" value="InterPro"/>
</dbReference>
<keyword evidence="6" id="KW-0592">Phosphate transport</keyword>
<dbReference type="InterPro" id="IPR051408">
    <property type="entry name" value="Phosphate_transprt_permease"/>
</dbReference>
<feature type="transmembrane region" description="Helical" evidence="10">
    <location>
        <begin position="160"/>
        <end position="183"/>
    </location>
</feature>
<dbReference type="Pfam" id="PF00528">
    <property type="entry name" value="BPD_transp_1"/>
    <property type="match status" value="1"/>
</dbReference>
<name>A0A6P1DPU8_9GAMM</name>
<keyword evidence="13" id="KW-1185">Reference proteome</keyword>
<dbReference type="CDD" id="cd06261">
    <property type="entry name" value="TM_PBP2"/>
    <property type="match status" value="1"/>
</dbReference>
<dbReference type="NCBIfam" id="TIGR00974">
    <property type="entry name" value="3a0107s02c"/>
    <property type="match status" value="1"/>
</dbReference>
<gene>
    <name evidence="12" type="primary">pstA</name>
    <name evidence="12" type="ORF">G3480_01180</name>
</gene>
<evidence type="ECO:0000313" key="12">
    <source>
        <dbReference type="EMBL" id="NEX18941.1"/>
    </source>
</evidence>
<comment type="similarity">
    <text evidence="2 10">Belongs to the binding-protein-dependent transport system permease family. CysTW subfamily.</text>
</comment>
<dbReference type="GO" id="GO:0005315">
    <property type="term" value="F:phosphate transmembrane transporter activity"/>
    <property type="evidence" value="ECO:0007669"/>
    <property type="project" value="InterPro"/>
</dbReference>
<evidence type="ECO:0000256" key="6">
    <source>
        <dbReference type="ARBA" id="ARBA00022592"/>
    </source>
</evidence>
<keyword evidence="9 10" id="KW-0472">Membrane</keyword>
<evidence type="ECO:0000256" key="1">
    <source>
        <dbReference type="ARBA" id="ARBA00004651"/>
    </source>
</evidence>